<evidence type="ECO:0000313" key="2">
    <source>
        <dbReference type="Proteomes" id="UP000037784"/>
    </source>
</evidence>
<keyword evidence="2" id="KW-1185">Reference proteome</keyword>
<comment type="caution">
    <text evidence="1">The sequence shown here is derived from an EMBL/GenBank/DDBJ whole genome shotgun (WGS) entry which is preliminary data.</text>
</comment>
<organism evidence="1 2">
    <name type="scientific">Ardenticatena maritima</name>
    <dbReference type="NCBI Taxonomy" id="872965"/>
    <lineage>
        <taxon>Bacteria</taxon>
        <taxon>Bacillati</taxon>
        <taxon>Chloroflexota</taxon>
        <taxon>Ardenticatenia</taxon>
        <taxon>Ardenticatenales</taxon>
        <taxon>Ardenticatenaceae</taxon>
        <taxon>Ardenticatena</taxon>
    </lineage>
</organism>
<gene>
    <name evidence="1" type="ORF">ARMA_0281</name>
</gene>
<accession>A0A0N0RFD8</accession>
<reference evidence="1 2" key="1">
    <citation type="journal article" date="2015" name="Genome Announc.">
        <title>Draft Genome Sequence of a Heterotrophic Facultative Anaerobic Thermophilic Bacterium, Ardenticatena maritima Strain 110ST.</title>
        <authorList>
            <person name="Kawaichi S."/>
            <person name="Yoshida T."/>
            <person name="Sako Y."/>
            <person name="Nakamura R."/>
        </authorList>
    </citation>
    <scope>NUCLEOTIDE SEQUENCE [LARGE SCALE GENOMIC DNA]</scope>
    <source>
        <strain evidence="1 2">110S</strain>
    </source>
</reference>
<protein>
    <submittedName>
        <fullName evidence="1">Uncharacterized protein</fullName>
    </submittedName>
</protein>
<dbReference type="Proteomes" id="UP000037784">
    <property type="component" value="Unassembled WGS sequence"/>
</dbReference>
<dbReference type="AlphaFoldDB" id="A0A0N0RFD8"/>
<reference evidence="2" key="2">
    <citation type="submission" date="2015-08" db="EMBL/GenBank/DDBJ databases">
        <title>Draft Genome Sequence of a Heterotrophic Facultative Anaerobic Bacterium Ardenticatena maritima Strain 110S.</title>
        <authorList>
            <person name="Kawaichi S."/>
            <person name="Yoshida T."/>
            <person name="Sako Y."/>
            <person name="Nakamura R."/>
        </authorList>
    </citation>
    <scope>NUCLEOTIDE SEQUENCE [LARGE SCALE GENOMIC DNA]</scope>
    <source>
        <strain evidence="2">110S</strain>
    </source>
</reference>
<dbReference type="InParanoid" id="A0A0N0RFD8"/>
<proteinExistence type="predicted"/>
<evidence type="ECO:0000313" key="1">
    <source>
        <dbReference type="EMBL" id="GAP61858.1"/>
    </source>
</evidence>
<dbReference type="EMBL" id="BBZA01000015">
    <property type="protein sequence ID" value="GAP61858.1"/>
    <property type="molecule type" value="Genomic_DNA"/>
</dbReference>
<sequence>MSARDWRKVVLPSGLSGWRAALSFSVRLRYNEASSPESPSCARGFLYAMVKG</sequence>
<name>A0A0N0RFD8_9CHLR</name>